<dbReference type="Proteomes" id="UP000011939">
    <property type="component" value="Unassembled WGS sequence"/>
</dbReference>
<evidence type="ECO:0000313" key="1">
    <source>
        <dbReference type="EMBL" id="EKU11132.1"/>
    </source>
</evidence>
<sequence length="42" mass="4868">MDFIKFLCRERLKVKSGNLSNDAKTSRKILPISSINLVKFKQ</sequence>
<dbReference type="EMBL" id="AMZQ01000008">
    <property type="protein sequence ID" value="EKU11132.1"/>
    <property type="molecule type" value="Genomic_DNA"/>
</dbReference>
<proteinExistence type="predicted"/>
<comment type="caution">
    <text evidence="1">The sequence shown here is derived from an EMBL/GenBank/DDBJ whole genome shotgun (WGS) entry which is preliminary data.</text>
</comment>
<reference evidence="1 2" key="1">
    <citation type="journal article" date="2013" name="Genome Announc.">
        <title>Genome Sequence of Campylobacter showae UNSWCD, Isolated from a Patient with Crohn's Disease.</title>
        <authorList>
            <person name="Tay A.P."/>
            <person name="Kaakoush N.O."/>
            <person name="Deshpande N.P."/>
            <person name="Chen Z."/>
            <person name="Mitchell H."/>
            <person name="Wilkins M.R."/>
        </authorList>
    </citation>
    <scope>NUCLEOTIDE SEQUENCE [LARGE SCALE GENOMIC DNA]</scope>
    <source>
        <strain evidence="1 2">CSUNSWCD</strain>
    </source>
</reference>
<organism evidence="1 2">
    <name type="scientific">Campylobacter showae CSUNSWCD</name>
    <dbReference type="NCBI Taxonomy" id="1244083"/>
    <lineage>
        <taxon>Bacteria</taxon>
        <taxon>Pseudomonadati</taxon>
        <taxon>Campylobacterota</taxon>
        <taxon>Epsilonproteobacteria</taxon>
        <taxon>Campylobacterales</taxon>
        <taxon>Campylobacteraceae</taxon>
        <taxon>Campylobacter</taxon>
    </lineage>
</organism>
<gene>
    <name evidence="1" type="ORF">CSUNSWCD_2255</name>
</gene>
<accession>M5IFF2</accession>
<evidence type="ECO:0000313" key="2">
    <source>
        <dbReference type="Proteomes" id="UP000011939"/>
    </source>
</evidence>
<dbReference type="AlphaFoldDB" id="M5IFF2"/>
<name>M5IFF2_9BACT</name>
<protein>
    <submittedName>
        <fullName evidence="1">Uncharacterized protein</fullName>
    </submittedName>
</protein>